<dbReference type="EMBL" id="JNUP01000071">
    <property type="protein sequence ID" value="KGE70990.1"/>
    <property type="molecule type" value="Genomic_DNA"/>
</dbReference>
<feature type="domain" description="Agenet" evidence="2">
    <location>
        <begin position="13"/>
        <end position="70"/>
    </location>
</feature>
<accession>A0A098QSZ1</accession>
<dbReference type="SUPFAM" id="SSF54160">
    <property type="entry name" value="Chromo domain-like"/>
    <property type="match status" value="2"/>
</dbReference>
<feature type="domain" description="Agenet" evidence="2">
    <location>
        <begin position="94"/>
        <end position="154"/>
    </location>
</feature>
<dbReference type="InterPro" id="IPR008395">
    <property type="entry name" value="Agenet-like_dom"/>
</dbReference>
<dbReference type="Pfam" id="PF05641">
    <property type="entry name" value="Agenet"/>
    <property type="match status" value="2"/>
</dbReference>
<evidence type="ECO:0000313" key="4">
    <source>
        <dbReference type="Proteomes" id="UP000029692"/>
    </source>
</evidence>
<dbReference type="Proteomes" id="UP000029692">
    <property type="component" value="Unassembled WGS sequence"/>
</dbReference>
<organism evidence="3 4">
    <name type="scientific">Spirochaeta lutea</name>
    <dbReference type="NCBI Taxonomy" id="1480694"/>
    <lineage>
        <taxon>Bacteria</taxon>
        <taxon>Pseudomonadati</taxon>
        <taxon>Spirochaetota</taxon>
        <taxon>Spirochaetia</taxon>
        <taxon>Spirochaetales</taxon>
        <taxon>Spirochaetaceae</taxon>
        <taxon>Spirochaeta</taxon>
    </lineage>
</organism>
<protein>
    <recommendedName>
        <fullName evidence="2">Agenet domain-containing protein</fullName>
    </recommendedName>
</protein>
<dbReference type="InterPro" id="IPR014002">
    <property type="entry name" value="Agenet_dom_plant"/>
</dbReference>
<name>A0A098QSZ1_9SPIO</name>
<evidence type="ECO:0000259" key="2">
    <source>
        <dbReference type="SMART" id="SM00743"/>
    </source>
</evidence>
<dbReference type="InterPro" id="IPR016197">
    <property type="entry name" value="Chromo-like_dom_sf"/>
</dbReference>
<feature type="region of interest" description="Disordered" evidence="1">
    <location>
        <begin position="68"/>
        <end position="94"/>
    </location>
</feature>
<dbReference type="Gene3D" id="2.30.30.140">
    <property type="match status" value="2"/>
</dbReference>
<evidence type="ECO:0000313" key="3">
    <source>
        <dbReference type="EMBL" id="KGE70990.1"/>
    </source>
</evidence>
<comment type="caution">
    <text evidence="3">The sequence shown here is derived from an EMBL/GenBank/DDBJ whole genome shotgun (WGS) entry which is preliminary data.</text>
</comment>
<evidence type="ECO:0000256" key="1">
    <source>
        <dbReference type="SAM" id="MobiDB-lite"/>
    </source>
</evidence>
<dbReference type="SMART" id="SM00743">
    <property type="entry name" value="Agenet"/>
    <property type="match status" value="2"/>
</dbReference>
<dbReference type="STRING" id="1480694.DC28_13770"/>
<gene>
    <name evidence="3" type="ORF">DC28_13770</name>
</gene>
<dbReference type="AlphaFoldDB" id="A0A098QSZ1"/>
<keyword evidence="4" id="KW-1185">Reference proteome</keyword>
<reference evidence="3 4" key="1">
    <citation type="submission" date="2014-05" db="EMBL/GenBank/DDBJ databases">
        <title>De novo Genome Sequence of Spirocheata sp.</title>
        <authorList>
            <person name="Shivani Y."/>
            <person name="Subhash Y."/>
            <person name="Tushar L."/>
            <person name="Sasikala C."/>
            <person name="Ramana C.V."/>
        </authorList>
    </citation>
    <scope>NUCLEOTIDE SEQUENCE [LARGE SCALE GENOMIC DNA]</scope>
    <source>
        <strain evidence="3 4">JC230</strain>
    </source>
</reference>
<sequence>MILMVLVLPVWGFSFETGDEVEIEYYGSWFAGEIIQSKEERYLVRYHGWDSSYDEWVSRNRLRYPKAAEPEPEPVQPPRASIPEPPAIRPRDHYPVSAGDRVELRRNFYWYEVEVVKIEGDRILIHYPMYDDQSNEWVSASDIRTLAQGRDWEDLMHRFWYDLSPEAISSYLGLDAARAETPARAGEQVFPSPLVIYKREQPYAEISPQGSIRIGSELVGSIRRDFPGFRVYRGTESPGRVDSAGSIFQGERLLGSVSETGTIADSQGREIGSISPDTGVIYFDGWSEWGWVSTEDHGVQAWGIQAIGGFLFFFTELPHAMTQFSQYE</sequence>
<proteinExistence type="predicted"/>